<keyword evidence="6" id="KW-1185">Reference proteome</keyword>
<proteinExistence type="predicted"/>
<dbReference type="PANTHER" id="PTHR30146:SF155">
    <property type="entry name" value="ALANINE RACEMASE"/>
    <property type="match status" value="1"/>
</dbReference>
<dbReference type="InterPro" id="IPR000843">
    <property type="entry name" value="HTH_LacI"/>
</dbReference>
<dbReference type="EMBL" id="JAATEM010000001">
    <property type="protein sequence ID" value="NJP48629.1"/>
    <property type="molecule type" value="Genomic_DNA"/>
</dbReference>
<keyword evidence="3" id="KW-0804">Transcription</keyword>
<evidence type="ECO:0000259" key="4">
    <source>
        <dbReference type="PROSITE" id="PS50932"/>
    </source>
</evidence>
<dbReference type="SUPFAM" id="SSF47413">
    <property type="entry name" value="lambda repressor-like DNA-binding domains"/>
    <property type="match status" value="1"/>
</dbReference>
<sequence>MPARRPAARRPTMKDIARRAGVSESAVSFALNGRPGVSEVTRDRIRRVAEQLGWRPSTAARALSGEGAATVGFVLARPAHTLGVDSFFLQLLSGIQEVLAERHLGLLFQVVEDVEDECAVYRRWWAEHRVDGVLVVDPRTDDPRPQLLDELGLPAVVIGGAPDERHPGMSTVWADDAGAMASVVGGLHQLGHRRIVHIAGMSGLAHTERRIRTLRAEADRRGLTEVLSVTTDYSDAAAVAVTRRVLGAAAPPTALIYDNDVMAVAGVATAAELGFSVPEDVSVVSWEDSALCRLVKPWLSALSRDSAEFGRTAARELTVLLDGGSDRTVRVPVPRLIERDSTGPARDS</sequence>
<keyword evidence="2" id="KW-0238">DNA-binding</keyword>
<dbReference type="Gene3D" id="1.10.260.40">
    <property type="entry name" value="lambda repressor-like DNA-binding domains"/>
    <property type="match status" value="1"/>
</dbReference>
<dbReference type="PANTHER" id="PTHR30146">
    <property type="entry name" value="LACI-RELATED TRANSCRIPTIONAL REPRESSOR"/>
    <property type="match status" value="1"/>
</dbReference>
<dbReference type="Gene3D" id="3.40.50.2300">
    <property type="match status" value="2"/>
</dbReference>
<dbReference type="CDD" id="cd01392">
    <property type="entry name" value="HTH_LacI"/>
    <property type="match status" value="1"/>
</dbReference>
<reference evidence="5 6" key="1">
    <citation type="submission" date="2020-03" db="EMBL/GenBank/DDBJ databases">
        <title>WGS of actinomycetes isolated from Thailand.</title>
        <authorList>
            <person name="Thawai C."/>
        </authorList>
    </citation>
    <scope>NUCLEOTIDE SEQUENCE [LARGE SCALE GENOMIC DNA]</scope>
    <source>
        <strain evidence="5 6">SBST2-5</strain>
    </source>
</reference>
<organism evidence="5 6">
    <name type="scientific">Streptomyces composti</name>
    <dbReference type="NCBI Taxonomy" id="2720025"/>
    <lineage>
        <taxon>Bacteria</taxon>
        <taxon>Bacillati</taxon>
        <taxon>Actinomycetota</taxon>
        <taxon>Actinomycetes</taxon>
        <taxon>Kitasatosporales</taxon>
        <taxon>Streptomycetaceae</taxon>
        <taxon>Streptomyces</taxon>
    </lineage>
</organism>
<dbReference type="RefSeq" id="WP_167990073.1">
    <property type="nucleotide sequence ID" value="NZ_JAATEM010000001.1"/>
</dbReference>
<evidence type="ECO:0000256" key="2">
    <source>
        <dbReference type="ARBA" id="ARBA00023125"/>
    </source>
</evidence>
<keyword evidence="1" id="KW-0805">Transcription regulation</keyword>
<name>A0ABX1A409_9ACTN</name>
<dbReference type="InterPro" id="IPR046335">
    <property type="entry name" value="LacI/GalR-like_sensor"/>
</dbReference>
<protein>
    <submittedName>
        <fullName evidence="5">LacI family transcriptional regulator</fullName>
    </submittedName>
</protein>
<dbReference type="Pfam" id="PF13377">
    <property type="entry name" value="Peripla_BP_3"/>
    <property type="match status" value="1"/>
</dbReference>
<dbReference type="PROSITE" id="PS50932">
    <property type="entry name" value="HTH_LACI_2"/>
    <property type="match status" value="1"/>
</dbReference>
<gene>
    <name evidence="5" type="ORF">HCJ93_00700</name>
</gene>
<feature type="domain" description="HTH lacI-type" evidence="4">
    <location>
        <begin position="11"/>
        <end position="65"/>
    </location>
</feature>
<dbReference type="CDD" id="cd06267">
    <property type="entry name" value="PBP1_LacI_sugar_binding-like"/>
    <property type="match status" value="1"/>
</dbReference>
<accession>A0ABX1A409</accession>
<dbReference type="InterPro" id="IPR028082">
    <property type="entry name" value="Peripla_BP_I"/>
</dbReference>
<evidence type="ECO:0000313" key="6">
    <source>
        <dbReference type="Proteomes" id="UP000730591"/>
    </source>
</evidence>
<dbReference type="Proteomes" id="UP000730591">
    <property type="component" value="Unassembled WGS sequence"/>
</dbReference>
<dbReference type="SMART" id="SM00354">
    <property type="entry name" value="HTH_LACI"/>
    <property type="match status" value="1"/>
</dbReference>
<evidence type="ECO:0000313" key="5">
    <source>
        <dbReference type="EMBL" id="NJP48629.1"/>
    </source>
</evidence>
<dbReference type="PROSITE" id="PS00356">
    <property type="entry name" value="HTH_LACI_1"/>
    <property type="match status" value="1"/>
</dbReference>
<dbReference type="Pfam" id="PF00356">
    <property type="entry name" value="LacI"/>
    <property type="match status" value="1"/>
</dbReference>
<evidence type="ECO:0000256" key="1">
    <source>
        <dbReference type="ARBA" id="ARBA00023015"/>
    </source>
</evidence>
<comment type="caution">
    <text evidence="5">The sequence shown here is derived from an EMBL/GenBank/DDBJ whole genome shotgun (WGS) entry which is preliminary data.</text>
</comment>
<dbReference type="SUPFAM" id="SSF53822">
    <property type="entry name" value="Periplasmic binding protein-like I"/>
    <property type="match status" value="1"/>
</dbReference>
<dbReference type="InterPro" id="IPR010982">
    <property type="entry name" value="Lambda_DNA-bd_dom_sf"/>
</dbReference>
<evidence type="ECO:0000256" key="3">
    <source>
        <dbReference type="ARBA" id="ARBA00023163"/>
    </source>
</evidence>